<dbReference type="EMBL" id="FUYV01000048">
    <property type="protein sequence ID" value="SKC24236.1"/>
    <property type="molecule type" value="Genomic_DNA"/>
</dbReference>
<dbReference type="Proteomes" id="UP000191055">
    <property type="component" value="Unassembled WGS sequence"/>
</dbReference>
<evidence type="ECO:0000313" key="3">
    <source>
        <dbReference type="EMBL" id="SKC24236.1"/>
    </source>
</evidence>
<keyword evidence="4" id="KW-1185">Reference proteome</keyword>
<reference evidence="3 4" key="1">
    <citation type="submission" date="2017-02" db="EMBL/GenBank/DDBJ databases">
        <authorList>
            <person name="Peterson S.W."/>
        </authorList>
    </citation>
    <scope>NUCLEOTIDE SEQUENCE [LARGE SCALE GENOMIC DNA]</scope>
    <source>
        <strain evidence="3 4">DSM 24412</strain>
    </source>
</reference>
<evidence type="ECO:0000313" key="4">
    <source>
        <dbReference type="Proteomes" id="UP000191055"/>
    </source>
</evidence>
<dbReference type="RefSeq" id="WP_157666533.1">
    <property type="nucleotide sequence ID" value="NZ_CP021904.1"/>
</dbReference>
<dbReference type="STRING" id="889453.SAMN03080601_03532"/>
<dbReference type="Pfam" id="PF18962">
    <property type="entry name" value="Por_Secre_tail"/>
    <property type="match status" value="1"/>
</dbReference>
<gene>
    <name evidence="3" type="ORF">SAMN03080601_03532</name>
</gene>
<feature type="chain" id="PRO_5012007264" evidence="1">
    <location>
        <begin position="21"/>
        <end position="667"/>
    </location>
</feature>
<feature type="domain" description="Secretion system C-terminal sorting" evidence="2">
    <location>
        <begin position="593"/>
        <end position="664"/>
    </location>
</feature>
<name>A0A1T5HU82_9BACT</name>
<keyword evidence="1" id="KW-0732">Signal</keyword>
<protein>
    <submittedName>
        <fullName evidence="3">Por secretion system C-terminal sorting domain-containing protein</fullName>
    </submittedName>
</protein>
<dbReference type="NCBIfam" id="TIGR04183">
    <property type="entry name" value="Por_Secre_tail"/>
    <property type="match status" value="1"/>
</dbReference>
<accession>A0A1T5HU82</accession>
<proteinExistence type="predicted"/>
<dbReference type="AlphaFoldDB" id="A0A1T5HU82"/>
<dbReference type="InterPro" id="IPR026444">
    <property type="entry name" value="Secre_tail"/>
</dbReference>
<sequence length="667" mass="75361">MKRKVLVVLFLGIICHQFSAFSQLPKLATRAMSVNDPNTDPNWKWYENVTVQLYVEANQPPVNRKMPWFGNQGSAAIALNTGDNATRDMYPSDGWVLLYRDFGTPSIEQPWPHFILYNKFKGIVRLFFIDFRITPQSYYAITLSHKNPSITTSALASDSRDKGYLDSYSATHNQIAICKATLGEWAYVDFDFTTYDPNKPAGLGYAFEVKSVYQGHIDLFANKLSEVTEKNPTTFEAVNSVIKKSAASIALGKQYFSTPQGFLKDMTKLADDNKGKWFESTLREISGSTIANTIPIIGGVAGIITGFLGNDKGTVSSFTPFKITGDVKFDNLVRQFFIWAPGTPHNEPSGLGIPLYDKPLGIFGVRKINILETVHEDSYVNFRVSSFSINKLDFIINPNSNLKVTDIKFGVVPEGASTTYLNEREFLLKKHNTQPKSIAIFATLKSVCNLEREVFIIKSFSNFDVIRNYQPYPPFYNGPIPMFENNYLNTNFNIYSENDFYMGGDRGDFISNNSTGEIKAPTSIVLKPGTHIKGGNIKISLSYKSHHNDYILNNNFNCTDDLSNQYFLKSVEVSNLSEFISVNEVIQNSNIRIFPNPFEDILYIEPIELNSNTNLQIRIYSFDGKLVYDNFNANINHIQTAFLNSGLYIIAIMNNGEIIRREKIVKY</sequence>
<evidence type="ECO:0000256" key="1">
    <source>
        <dbReference type="SAM" id="SignalP"/>
    </source>
</evidence>
<organism evidence="3 4">
    <name type="scientific">Alkalitalea saponilacus</name>
    <dbReference type="NCBI Taxonomy" id="889453"/>
    <lineage>
        <taxon>Bacteria</taxon>
        <taxon>Pseudomonadati</taxon>
        <taxon>Bacteroidota</taxon>
        <taxon>Bacteroidia</taxon>
        <taxon>Marinilabiliales</taxon>
        <taxon>Marinilabiliaceae</taxon>
        <taxon>Alkalitalea</taxon>
    </lineage>
</organism>
<dbReference type="OrthoDB" id="1089471at2"/>
<evidence type="ECO:0000259" key="2">
    <source>
        <dbReference type="Pfam" id="PF18962"/>
    </source>
</evidence>
<feature type="signal peptide" evidence="1">
    <location>
        <begin position="1"/>
        <end position="20"/>
    </location>
</feature>